<dbReference type="EMBL" id="MU006706">
    <property type="protein sequence ID" value="KAF2630709.1"/>
    <property type="molecule type" value="Genomic_DNA"/>
</dbReference>
<evidence type="ECO:0000313" key="2">
    <source>
        <dbReference type="Proteomes" id="UP000799754"/>
    </source>
</evidence>
<keyword evidence="2" id="KW-1185">Reference proteome</keyword>
<organism evidence="1 2">
    <name type="scientific">Macroventuria anomochaeta</name>
    <dbReference type="NCBI Taxonomy" id="301207"/>
    <lineage>
        <taxon>Eukaryota</taxon>
        <taxon>Fungi</taxon>
        <taxon>Dikarya</taxon>
        <taxon>Ascomycota</taxon>
        <taxon>Pezizomycotina</taxon>
        <taxon>Dothideomycetes</taxon>
        <taxon>Pleosporomycetidae</taxon>
        <taxon>Pleosporales</taxon>
        <taxon>Pleosporineae</taxon>
        <taxon>Didymellaceae</taxon>
        <taxon>Macroventuria</taxon>
    </lineage>
</organism>
<dbReference type="Proteomes" id="UP000799754">
    <property type="component" value="Unassembled WGS sequence"/>
</dbReference>
<name>A0ACB6S9H0_9PLEO</name>
<comment type="caution">
    <text evidence="1">The sequence shown here is derived from an EMBL/GenBank/DDBJ whole genome shotgun (WGS) entry which is preliminary data.</text>
</comment>
<evidence type="ECO:0000313" key="1">
    <source>
        <dbReference type="EMBL" id="KAF2630709.1"/>
    </source>
</evidence>
<proteinExistence type="predicted"/>
<accession>A0ACB6S9H0</accession>
<reference evidence="1" key="1">
    <citation type="journal article" date="2020" name="Stud. Mycol.">
        <title>101 Dothideomycetes genomes: a test case for predicting lifestyles and emergence of pathogens.</title>
        <authorList>
            <person name="Haridas S."/>
            <person name="Albert R."/>
            <person name="Binder M."/>
            <person name="Bloem J."/>
            <person name="Labutti K."/>
            <person name="Salamov A."/>
            <person name="Andreopoulos B."/>
            <person name="Baker S."/>
            <person name="Barry K."/>
            <person name="Bills G."/>
            <person name="Bluhm B."/>
            <person name="Cannon C."/>
            <person name="Castanera R."/>
            <person name="Culley D."/>
            <person name="Daum C."/>
            <person name="Ezra D."/>
            <person name="Gonzalez J."/>
            <person name="Henrissat B."/>
            <person name="Kuo A."/>
            <person name="Liang C."/>
            <person name="Lipzen A."/>
            <person name="Lutzoni F."/>
            <person name="Magnuson J."/>
            <person name="Mondo S."/>
            <person name="Nolan M."/>
            <person name="Ohm R."/>
            <person name="Pangilinan J."/>
            <person name="Park H.-J."/>
            <person name="Ramirez L."/>
            <person name="Alfaro M."/>
            <person name="Sun H."/>
            <person name="Tritt A."/>
            <person name="Yoshinaga Y."/>
            <person name="Zwiers L.-H."/>
            <person name="Turgeon B."/>
            <person name="Goodwin S."/>
            <person name="Spatafora J."/>
            <person name="Crous P."/>
            <person name="Grigoriev I."/>
        </authorList>
    </citation>
    <scope>NUCLEOTIDE SEQUENCE</scope>
    <source>
        <strain evidence="1">CBS 525.71</strain>
    </source>
</reference>
<sequence length="571" mass="62332">MDHLIGSNEMIPYSSTFDLFNAPNILGFQNDFDNLGWMTGSLDPYLRPMSFDLGEEFDILQNTGGPDATTRQTTASAAAGAPLGLPPTPASDIADLYGRSHSSALDKDTVEVRQYHPTSIDVDATLHFPDVDPASLLDAELEKFAHVDPLTSEKVHAITQLAEEIQREPYHPPSTNTKLPPQPILNAWVQLYFEYFHPVFPILHKPTFLLPEVDPLLILAVADLAVHDHPKLWSKPLKMIVLANICLMVFNGNFHAASITTSFGVLIAEFRVGYPDIAPLVSYSVLVIGLGCLLWTLAGVVFEKRLVLIVANLIFLAGCIWSVYSKSLESLLGSRVLASFGAGAVQAVRASVVGEVFFERDYSSAVLIISVTTAQLFSPPPFLFTPVELGNGTGIAFVGIILALPIAGPVTNALSRWMTKLNSRHEPEYRLYSIVIPFLLCSPGLLLFGYTYIKGSHQGPAVGYAMQATGLVLVPAIVLSYASDSYPYDSAEVMAFVNALTHLIPFAISKIVPKWLARDAVKKLFIGMAVIQWAIFFGITMLLIIFGRRFGRRRRGSTTSTVTSGLLDSCS</sequence>
<gene>
    <name evidence="1" type="ORF">BU25DRAFT_488863</name>
</gene>
<protein>
    <submittedName>
        <fullName evidence="1">Uncharacterized protein</fullName>
    </submittedName>
</protein>